<name>A0A1G5KBW1_9FLAO</name>
<evidence type="ECO:0000313" key="2">
    <source>
        <dbReference type="Proteomes" id="UP000199354"/>
    </source>
</evidence>
<reference evidence="1 2" key="1">
    <citation type="submission" date="2016-10" db="EMBL/GenBank/DDBJ databases">
        <authorList>
            <person name="de Groot N.N."/>
        </authorList>
    </citation>
    <scope>NUCLEOTIDE SEQUENCE [LARGE SCALE GENOMIC DNA]</scope>
    <source>
        <strain evidence="1 2">CGMCC 1.7031</strain>
    </source>
</reference>
<proteinExistence type="predicted"/>
<protein>
    <submittedName>
        <fullName evidence="1">Uncharacterized protein</fullName>
    </submittedName>
</protein>
<organism evidence="1 2">
    <name type="scientific">Flavobacterium caeni</name>
    <dbReference type="NCBI Taxonomy" id="490189"/>
    <lineage>
        <taxon>Bacteria</taxon>
        <taxon>Pseudomonadati</taxon>
        <taxon>Bacteroidota</taxon>
        <taxon>Flavobacteriia</taxon>
        <taxon>Flavobacteriales</taxon>
        <taxon>Flavobacteriaceae</taxon>
        <taxon>Flavobacterium</taxon>
    </lineage>
</organism>
<dbReference type="STRING" id="490189.SAMN02927903_03210"/>
<dbReference type="EMBL" id="FMVF01000026">
    <property type="protein sequence ID" value="SCY97751.1"/>
    <property type="molecule type" value="Genomic_DNA"/>
</dbReference>
<dbReference type="Proteomes" id="UP000199354">
    <property type="component" value="Unassembled WGS sequence"/>
</dbReference>
<gene>
    <name evidence="1" type="ORF">SAMN02927903_03210</name>
</gene>
<sequence length="219" mass="25571">MFFICQIFFGQTSNVQIDQTSFLIGLVGDYDGKMATYDYPNIEIPIVTFHCSENQLSKIFIDSLENFKEVKTKIEIDKSSIYSKELAKFFNKFYTRKIVEDYGFHDTAQNKDYSYYFLILKKDKFKSQIQKLSFLAGTFYRFGKLNTENQIEITTVNSVSHFKACVEFAEELGFKIVSKELADYYAIPSVDKFTFIPSEKFSLFFTELNEAKPLKNECQ</sequence>
<keyword evidence="2" id="KW-1185">Reference proteome</keyword>
<evidence type="ECO:0000313" key="1">
    <source>
        <dbReference type="EMBL" id="SCY97751.1"/>
    </source>
</evidence>
<accession>A0A1G5KBW1</accession>
<dbReference type="AlphaFoldDB" id="A0A1G5KBW1"/>